<dbReference type="Gene3D" id="2.40.50.320">
    <property type="entry name" value="Copper binding periplasmic protein CusF"/>
    <property type="match status" value="1"/>
</dbReference>
<protein>
    <recommendedName>
        <fullName evidence="2">Copper-binding protein</fullName>
    </recommendedName>
</protein>
<organism evidence="1">
    <name type="scientific">hydrothermal vent metagenome</name>
    <dbReference type="NCBI Taxonomy" id="652676"/>
    <lineage>
        <taxon>unclassified sequences</taxon>
        <taxon>metagenomes</taxon>
        <taxon>ecological metagenomes</taxon>
    </lineage>
</organism>
<dbReference type="InterPro" id="IPR042230">
    <property type="entry name" value="CusF_sf"/>
</dbReference>
<proteinExistence type="predicted"/>
<accession>A0A3B1BJH8</accession>
<name>A0A3B1BJH8_9ZZZZ</name>
<evidence type="ECO:0008006" key="2">
    <source>
        <dbReference type="Google" id="ProtNLM"/>
    </source>
</evidence>
<dbReference type="AlphaFoldDB" id="A0A3B1BJH8"/>
<dbReference type="EMBL" id="UOGB01000101">
    <property type="protein sequence ID" value="VAX18129.1"/>
    <property type="molecule type" value="Genomic_DNA"/>
</dbReference>
<dbReference type="InterPro" id="IPR021647">
    <property type="entry name" value="CusF_Ec"/>
</dbReference>
<sequence length="118" mass="12731">MMNAKLMIIAMVSTITLAVAALPQGALAVDDINGGAIKVATVKIHKGVGTVKKIKKRSGKIRLDHGPIKSIGWMGMVMTFDVENKKLLKGVKVGDKVSFGFYATDDGRHVITEIKRLK</sequence>
<dbReference type="Pfam" id="PF11604">
    <property type="entry name" value="CusF_Ec"/>
    <property type="match status" value="1"/>
</dbReference>
<evidence type="ECO:0000313" key="1">
    <source>
        <dbReference type="EMBL" id="VAX18129.1"/>
    </source>
</evidence>
<gene>
    <name evidence="1" type="ORF">MNBD_NITROSPINAE03-694</name>
</gene>
<reference evidence="1" key="1">
    <citation type="submission" date="2018-06" db="EMBL/GenBank/DDBJ databases">
        <authorList>
            <person name="Zhirakovskaya E."/>
        </authorList>
    </citation>
    <scope>NUCLEOTIDE SEQUENCE</scope>
</reference>